<sequence length="93" mass="10525">MFCFFFFFFSFKKGSMSVTKSKEDTGRIPPIVSTECWCSNDRRGQTSMCGSSQRLGTTCCPMKKHSVKVDPSSPRTDDHHVSKFFIQVTPTVV</sequence>
<proteinExistence type="predicted"/>
<evidence type="ECO:0000313" key="2">
    <source>
        <dbReference type="EMBL" id="NOV42979.1"/>
    </source>
</evidence>
<feature type="chain" id="PRO_5026672220" evidence="1">
    <location>
        <begin position="18"/>
        <end position="93"/>
    </location>
</feature>
<evidence type="ECO:0000256" key="1">
    <source>
        <dbReference type="SAM" id="SignalP"/>
    </source>
</evidence>
<dbReference type="EMBL" id="GHWJ01010242">
    <property type="protein sequence ID" value="NOV42979.1"/>
    <property type="molecule type" value="Transcribed_RNA"/>
</dbReference>
<protein>
    <submittedName>
        <fullName evidence="2">Putative secreted protein ovary overexpressed</fullName>
    </submittedName>
</protein>
<dbReference type="AlphaFoldDB" id="A0A6M2DA50"/>
<accession>A0A6M2DA50</accession>
<keyword evidence="1" id="KW-0732">Signal</keyword>
<name>A0A6M2DA50_RHIMP</name>
<feature type="signal peptide" evidence="1">
    <location>
        <begin position="1"/>
        <end position="17"/>
    </location>
</feature>
<reference evidence="2" key="1">
    <citation type="submission" date="2019-09" db="EMBL/GenBank/DDBJ databases">
        <title>Organ-specific transcriptomic study of the physiology of the cattle tick, Rhipicephalus microplus.</title>
        <authorList>
            <person name="Tirloni L."/>
            <person name="Braz G."/>
            <person name="Gandara A.C.P."/>
            <person name="Sabadin G.A."/>
            <person name="da Silva R.M."/>
            <person name="Guizzo M.G."/>
            <person name="Machado J.A."/>
            <person name="Costa E.P."/>
            <person name="Gomes H.F."/>
            <person name="Moraes J."/>
            <person name="Mota M.B.S."/>
            <person name="Mesquita R.D."/>
            <person name="Alvarenga P.H."/>
            <person name="Alves F."/>
            <person name="Seixas A."/>
            <person name="da Fonseca R.N."/>
            <person name="Fogaca A."/>
            <person name="Logullo C."/>
            <person name="Tanaka A."/>
            <person name="Daffre S."/>
            <person name="Termignoni C."/>
            <person name="Vaz I.S.Jr."/>
            <person name="Oliveira P.L."/>
            <person name="Ribeiro J.M."/>
        </authorList>
    </citation>
    <scope>NUCLEOTIDE SEQUENCE</scope>
    <source>
        <strain evidence="2">Porto Alegre</strain>
    </source>
</reference>
<organism evidence="2">
    <name type="scientific">Rhipicephalus microplus</name>
    <name type="common">Cattle tick</name>
    <name type="synonym">Boophilus microplus</name>
    <dbReference type="NCBI Taxonomy" id="6941"/>
    <lineage>
        <taxon>Eukaryota</taxon>
        <taxon>Metazoa</taxon>
        <taxon>Ecdysozoa</taxon>
        <taxon>Arthropoda</taxon>
        <taxon>Chelicerata</taxon>
        <taxon>Arachnida</taxon>
        <taxon>Acari</taxon>
        <taxon>Parasitiformes</taxon>
        <taxon>Ixodida</taxon>
        <taxon>Ixodoidea</taxon>
        <taxon>Ixodidae</taxon>
        <taxon>Rhipicephalinae</taxon>
        <taxon>Rhipicephalus</taxon>
        <taxon>Boophilus</taxon>
    </lineage>
</organism>